<feature type="compositionally biased region" description="Low complexity" evidence="8">
    <location>
        <begin position="155"/>
        <end position="166"/>
    </location>
</feature>
<proteinExistence type="predicted"/>
<dbReference type="InterPro" id="IPR047021">
    <property type="entry name" value="REXO1/3/4-like"/>
</dbReference>
<evidence type="ECO:0000259" key="9">
    <source>
        <dbReference type="SMART" id="SM00479"/>
    </source>
</evidence>
<dbReference type="InterPro" id="IPR036397">
    <property type="entry name" value="RNaseH_sf"/>
</dbReference>
<keyword evidence="3" id="KW-0378">Hydrolase</keyword>
<evidence type="ECO:0000256" key="8">
    <source>
        <dbReference type="SAM" id="MobiDB-lite"/>
    </source>
</evidence>
<dbReference type="GO" id="GO:0005634">
    <property type="term" value="C:nucleus"/>
    <property type="evidence" value="ECO:0007669"/>
    <property type="project" value="UniProtKB-SubCell"/>
</dbReference>
<dbReference type="AlphaFoldDB" id="A0A099NWB0"/>
<dbReference type="GO" id="GO:0004527">
    <property type="term" value="F:exonuclease activity"/>
    <property type="evidence" value="ECO:0007669"/>
    <property type="project" value="UniProtKB-KW"/>
</dbReference>
<feature type="domain" description="Exonuclease" evidence="9">
    <location>
        <begin position="348"/>
        <end position="506"/>
    </location>
</feature>
<reference evidence="11" key="1">
    <citation type="journal article" date="2014" name="Microb. Cell Fact.">
        <title>Exploiting Issatchenkia orientalis SD108 for succinic acid production.</title>
        <authorList>
            <person name="Xiao H."/>
            <person name="Shao Z."/>
            <person name="Jiang Y."/>
            <person name="Dole S."/>
            <person name="Zhao H."/>
        </authorList>
    </citation>
    <scope>NUCLEOTIDE SEQUENCE [LARGE SCALE GENOMIC DNA]</scope>
    <source>
        <strain evidence="11">SD108</strain>
    </source>
</reference>
<evidence type="ECO:0000256" key="3">
    <source>
        <dbReference type="ARBA" id="ARBA00022801"/>
    </source>
</evidence>
<dbReference type="SUPFAM" id="SSF53098">
    <property type="entry name" value="Ribonuclease H-like"/>
    <property type="match status" value="1"/>
</dbReference>
<comment type="subcellular location">
    <subcellularLocation>
        <location evidence="1">Nucleus</location>
    </subcellularLocation>
</comment>
<evidence type="ECO:0000313" key="10">
    <source>
        <dbReference type="EMBL" id="KGK37088.1"/>
    </source>
</evidence>
<accession>A0A099NWB0</accession>
<keyword evidence="2" id="KW-0540">Nuclease</keyword>
<dbReference type="InterPro" id="IPR013520">
    <property type="entry name" value="Ribonucl_H"/>
</dbReference>
<dbReference type="Proteomes" id="UP000029867">
    <property type="component" value="Unassembled WGS sequence"/>
</dbReference>
<gene>
    <name evidence="10" type="ORF">JL09_g3776</name>
</gene>
<evidence type="ECO:0000256" key="6">
    <source>
        <dbReference type="ARBA" id="ARBA00037201"/>
    </source>
</evidence>
<dbReference type="Gene3D" id="3.30.420.10">
    <property type="entry name" value="Ribonuclease H-like superfamily/Ribonuclease H"/>
    <property type="match status" value="1"/>
</dbReference>
<dbReference type="GO" id="GO:0003676">
    <property type="term" value="F:nucleic acid binding"/>
    <property type="evidence" value="ECO:0007669"/>
    <property type="project" value="InterPro"/>
</dbReference>
<feature type="region of interest" description="Disordered" evidence="8">
    <location>
        <begin position="155"/>
        <end position="187"/>
    </location>
</feature>
<evidence type="ECO:0000256" key="7">
    <source>
        <dbReference type="ARBA" id="ARBA00039985"/>
    </source>
</evidence>
<dbReference type="PANTHER" id="PTHR12801">
    <property type="entry name" value="RNA EXONUCLEASE REXO1 / RECO3 FAMILY MEMBER-RELATED"/>
    <property type="match status" value="1"/>
</dbReference>
<evidence type="ECO:0000256" key="1">
    <source>
        <dbReference type="ARBA" id="ARBA00004123"/>
    </source>
</evidence>
<dbReference type="PANTHER" id="PTHR12801:SF118">
    <property type="entry name" value="RNA EXONUCLEASE 3"/>
    <property type="match status" value="1"/>
</dbReference>
<dbReference type="InterPro" id="IPR012337">
    <property type="entry name" value="RNaseH-like_sf"/>
</dbReference>
<keyword evidence="4" id="KW-0269">Exonuclease</keyword>
<sequence length="518" mass="59355">MVTPKTSHLTNSKKSSTNSRSIPSDGSITSHCTSNYSLSFPHRSTSSSPSAACKLLPRPVLPYAPIRQDERQHYLRLLHDQYVHCNRNFLNNSQSNDEITRKAVNEEFRIASSTKSKMEYLHVIKKIMFNLKKYGNEGGKTLNRHNNNINKISNIGMDNNNDNQTNHNHKVEKTGEKNSPRGLQSAPAALGNPPFPQYWDELVELCIPLERLKRHNYVIEVPIFPTSDYSPNDRINCGRCGTCFRISEISNMVKCTYHWGKINTSTYQNLNLGKKIYGTDYTNKTYSCCNEPVGQSNGCVTGDHHVFKFDNPIDLHYVKEFQRIEELRSKLKIDGNSKTQLLRKEKIKAIGVDCEMCYTDKGFEMMKISVVDFRTEKKLIDSIVHPDGDLIIDLNTHVSGVESIPKTALTFDELMIKLAHMTDQDTIIVGHGLENDLNVMRLIYPKIVDTAILFSENQVNVRRKDPLKKLAWKYLSENIQGKEHDSLEDAIVPIRIVKRHIQKLLSMKERNRLNRNLH</sequence>
<protein>
    <recommendedName>
        <fullName evidence="7">RNA exonuclease 3</fullName>
    </recommendedName>
</protein>
<evidence type="ECO:0000256" key="4">
    <source>
        <dbReference type="ARBA" id="ARBA00022839"/>
    </source>
</evidence>
<organism evidence="10 11">
    <name type="scientific">Pichia kudriavzevii</name>
    <name type="common">Yeast</name>
    <name type="synonym">Issatchenkia orientalis</name>
    <dbReference type="NCBI Taxonomy" id="4909"/>
    <lineage>
        <taxon>Eukaryota</taxon>
        <taxon>Fungi</taxon>
        <taxon>Dikarya</taxon>
        <taxon>Ascomycota</taxon>
        <taxon>Saccharomycotina</taxon>
        <taxon>Pichiomycetes</taxon>
        <taxon>Pichiales</taxon>
        <taxon>Pichiaceae</taxon>
        <taxon>Pichia</taxon>
    </lineage>
</organism>
<name>A0A099NWB0_PICKU</name>
<feature type="compositionally biased region" description="Basic and acidic residues" evidence="8">
    <location>
        <begin position="169"/>
        <end position="179"/>
    </location>
</feature>
<comment type="caution">
    <text evidence="10">The sequence shown here is derived from an EMBL/GenBank/DDBJ whole genome shotgun (WGS) entry which is preliminary data.</text>
</comment>
<feature type="region of interest" description="Disordered" evidence="8">
    <location>
        <begin position="1"/>
        <end position="26"/>
    </location>
</feature>
<dbReference type="EMBL" id="JQFK01000044">
    <property type="protein sequence ID" value="KGK37088.1"/>
    <property type="molecule type" value="Genomic_DNA"/>
</dbReference>
<evidence type="ECO:0000256" key="2">
    <source>
        <dbReference type="ARBA" id="ARBA00022722"/>
    </source>
</evidence>
<dbReference type="eggNOG" id="KOG2248">
    <property type="taxonomic scope" value="Eukaryota"/>
</dbReference>
<evidence type="ECO:0000313" key="11">
    <source>
        <dbReference type="Proteomes" id="UP000029867"/>
    </source>
</evidence>
<keyword evidence="5" id="KW-0539">Nucleus</keyword>
<evidence type="ECO:0000256" key="5">
    <source>
        <dbReference type="ARBA" id="ARBA00023242"/>
    </source>
</evidence>
<feature type="compositionally biased region" description="Low complexity" evidence="8">
    <location>
        <begin position="1"/>
        <end position="24"/>
    </location>
</feature>
<dbReference type="VEuPathDB" id="FungiDB:C5L36_0B01650"/>
<comment type="function">
    <text evidence="6">3' to 5' exoribonuclease required for proper 3' end maturation of MRP RNA and of the U5L snRNA.</text>
</comment>
<dbReference type="HOGENOM" id="CLU_022453_5_4_1"/>
<dbReference type="SMART" id="SM00479">
    <property type="entry name" value="EXOIII"/>
    <property type="match status" value="1"/>
</dbReference>